<keyword evidence="1" id="KW-1185">Reference proteome</keyword>
<name>A0A915HJZ9_ROMCU</name>
<reference evidence="2" key="1">
    <citation type="submission" date="2022-11" db="UniProtKB">
        <authorList>
            <consortium name="WormBaseParasite"/>
        </authorList>
    </citation>
    <scope>IDENTIFICATION</scope>
</reference>
<dbReference type="Proteomes" id="UP000887565">
    <property type="component" value="Unplaced"/>
</dbReference>
<evidence type="ECO:0000313" key="1">
    <source>
        <dbReference type="Proteomes" id="UP000887565"/>
    </source>
</evidence>
<organism evidence="1 2">
    <name type="scientific">Romanomermis culicivorax</name>
    <name type="common">Nematode worm</name>
    <dbReference type="NCBI Taxonomy" id="13658"/>
    <lineage>
        <taxon>Eukaryota</taxon>
        <taxon>Metazoa</taxon>
        <taxon>Ecdysozoa</taxon>
        <taxon>Nematoda</taxon>
        <taxon>Enoplea</taxon>
        <taxon>Dorylaimia</taxon>
        <taxon>Mermithida</taxon>
        <taxon>Mermithoidea</taxon>
        <taxon>Mermithidae</taxon>
        <taxon>Romanomermis</taxon>
    </lineage>
</organism>
<sequence>MYMSGYKTENHTYSKNRTEWNAIDTTLQNEREMFVPSSPVGSYCWSFCRKLQSSFAIKLIFRLNVSSCWQSIPFRLVGKG</sequence>
<dbReference type="WBParaSite" id="nRc.2.0.1.t01775-RA">
    <property type="protein sequence ID" value="nRc.2.0.1.t01775-RA"/>
    <property type="gene ID" value="nRc.2.0.1.g01775"/>
</dbReference>
<dbReference type="AlphaFoldDB" id="A0A915HJZ9"/>
<evidence type="ECO:0000313" key="2">
    <source>
        <dbReference type="WBParaSite" id="nRc.2.0.1.t01775-RA"/>
    </source>
</evidence>
<proteinExistence type="predicted"/>
<accession>A0A915HJZ9</accession>
<protein>
    <submittedName>
        <fullName evidence="2">Uncharacterized protein</fullName>
    </submittedName>
</protein>